<name>A0AAF0WC58_DAUCS</name>
<dbReference type="InterPro" id="IPR026960">
    <property type="entry name" value="RVT-Znf"/>
</dbReference>
<evidence type="ECO:0000259" key="1">
    <source>
        <dbReference type="Pfam" id="PF13966"/>
    </source>
</evidence>
<evidence type="ECO:0000313" key="2">
    <source>
        <dbReference type="EMBL" id="WOG86111.1"/>
    </source>
</evidence>
<dbReference type="EMBL" id="CP093344">
    <property type="protein sequence ID" value="WOG86112.1"/>
    <property type="molecule type" value="Genomic_DNA"/>
</dbReference>
<dbReference type="PANTHER" id="PTHR33116:SF78">
    <property type="entry name" value="OS12G0587133 PROTEIN"/>
    <property type="match status" value="1"/>
</dbReference>
<feature type="domain" description="Reverse transcriptase zinc-binding" evidence="1">
    <location>
        <begin position="47"/>
        <end position="124"/>
    </location>
</feature>
<dbReference type="PANTHER" id="PTHR33116">
    <property type="entry name" value="REVERSE TRANSCRIPTASE ZINC-BINDING DOMAIN-CONTAINING PROTEIN-RELATED-RELATED"/>
    <property type="match status" value="1"/>
</dbReference>
<keyword evidence="4" id="KW-1185">Reference proteome</keyword>
<reference evidence="2" key="2">
    <citation type="submission" date="2022-03" db="EMBL/GenBank/DDBJ databases">
        <title>Draft title - Genomic analysis of global carrot germplasm unveils the trajectory of domestication and the origin of high carotenoid orange carrot.</title>
        <authorList>
            <person name="Iorizzo M."/>
            <person name="Ellison S."/>
            <person name="Senalik D."/>
            <person name="Macko-Podgorni A."/>
            <person name="Grzebelus D."/>
            <person name="Bostan H."/>
            <person name="Rolling W."/>
            <person name="Curaba J."/>
            <person name="Simon P."/>
        </authorList>
    </citation>
    <scope>NUCLEOTIDE SEQUENCE</scope>
    <source>
        <tissue evidence="2">Leaf</tissue>
    </source>
</reference>
<proteinExistence type="predicted"/>
<protein>
    <recommendedName>
        <fullName evidence="1">Reverse transcriptase zinc-binding domain-containing protein</fullName>
    </recommendedName>
</protein>
<dbReference type="EMBL" id="CP093344">
    <property type="protein sequence ID" value="WOG86111.1"/>
    <property type="molecule type" value="Genomic_DNA"/>
</dbReference>
<sequence length="223" mass="26220">MDNGSWHLPTSNHFDCLELRSLVLNIQIHPRDKIRWDTTQSNATGISTIWNSIRTIGTPPTWVDVVWHNLSIPKCAFTFWLAIKGRLLTRDRMHKFNMNTELRCILCNIDNESHRHIFVSCPYIMHIMANSSFTFSEDWSHYKNGEFLVGPVTGIRKQMGHLYAAITFFLVWKERNARLHNATNQPASMTLTLVKRMFREKLHSCHRFQKEVLKNHDLLLDLY</sequence>
<organism evidence="2 4">
    <name type="scientific">Daucus carota subsp. sativus</name>
    <name type="common">Carrot</name>
    <dbReference type="NCBI Taxonomy" id="79200"/>
    <lineage>
        <taxon>Eukaryota</taxon>
        <taxon>Viridiplantae</taxon>
        <taxon>Streptophyta</taxon>
        <taxon>Embryophyta</taxon>
        <taxon>Tracheophyta</taxon>
        <taxon>Spermatophyta</taxon>
        <taxon>Magnoliopsida</taxon>
        <taxon>eudicotyledons</taxon>
        <taxon>Gunneridae</taxon>
        <taxon>Pentapetalae</taxon>
        <taxon>asterids</taxon>
        <taxon>campanulids</taxon>
        <taxon>Apiales</taxon>
        <taxon>Apiaceae</taxon>
        <taxon>Apioideae</taxon>
        <taxon>Scandiceae</taxon>
        <taxon>Daucinae</taxon>
        <taxon>Daucus</taxon>
        <taxon>Daucus sect. Daucus</taxon>
    </lineage>
</organism>
<gene>
    <name evidence="2" type="ORF">DCAR_0205310</name>
    <name evidence="3" type="ORF">DCAR_0205311</name>
</gene>
<dbReference type="AlphaFoldDB" id="A0AAF0WC58"/>
<evidence type="ECO:0000313" key="3">
    <source>
        <dbReference type="EMBL" id="WOG86112.1"/>
    </source>
</evidence>
<evidence type="ECO:0000313" key="4">
    <source>
        <dbReference type="Proteomes" id="UP000077755"/>
    </source>
</evidence>
<reference evidence="2" key="1">
    <citation type="journal article" date="2016" name="Nat. Genet.">
        <title>A high-quality carrot genome assembly provides new insights into carotenoid accumulation and asterid genome evolution.</title>
        <authorList>
            <person name="Iorizzo M."/>
            <person name="Ellison S."/>
            <person name="Senalik D."/>
            <person name="Zeng P."/>
            <person name="Satapoomin P."/>
            <person name="Huang J."/>
            <person name="Bowman M."/>
            <person name="Iovene M."/>
            <person name="Sanseverino W."/>
            <person name="Cavagnaro P."/>
            <person name="Yildiz M."/>
            <person name="Macko-Podgorni A."/>
            <person name="Moranska E."/>
            <person name="Grzebelus E."/>
            <person name="Grzebelus D."/>
            <person name="Ashrafi H."/>
            <person name="Zheng Z."/>
            <person name="Cheng S."/>
            <person name="Spooner D."/>
            <person name="Van Deynze A."/>
            <person name="Simon P."/>
        </authorList>
    </citation>
    <scope>NUCLEOTIDE SEQUENCE</scope>
    <source>
        <tissue evidence="2">Leaf</tissue>
    </source>
</reference>
<accession>A0AAF0WC58</accession>
<dbReference type="Pfam" id="PF13966">
    <property type="entry name" value="zf-RVT"/>
    <property type="match status" value="1"/>
</dbReference>
<dbReference type="Proteomes" id="UP000077755">
    <property type="component" value="Chromosome 2"/>
</dbReference>